<dbReference type="EMBL" id="GGEC01071682">
    <property type="protein sequence ID" value="MBX52166.1"/>
    <property type="molecule type" value="Transcribed_RNA"/>
</dbReference>
<name>A0A2P2PBP3_RHIMU</name>
<reference evidence="1" key="1">
    <citation type="submission" date="2018-02" db="EMBL/GenBank/DDBJ databases">
        <title>Rhizophora mucronata_Transcriptome.</title>
        <authorList>
            <person name="Meera S.P."/>
            <person name="Sreeshan A."/>
            <person name="Augustine A."/>
        </authorList>
    </citation>
    <scope>NUCLEOTIDE SEQUENCE</scope>
    <source>
        <tissue evidence="1">Leaf</tissue>
    </source>
</reference>
<sequence>MWNGPQNATYYAIWLWHCNESTLTIDQAQIV</sequence>
<evidence type="ECO:0000313" key="1">
    <source>
        <dbReference type="EMBL" id="MBX52166.1"/>
    </source>
</evidence>
<protein>
    <submittedName>
        <fullName evidence="1">Uncharacterized protein</fullName>
    </submittedName>
</protein>
<proteinExistence type="predicted"/>
<dbReference type="AlphaFoldDB" id="A0A2P2PBP3"/>
<organism evidence="1">
    <name type="scientific">Rhizophora mucronata</name>
    <name type="common">Asiatic mangrove</name>
    <dbReference type="NCBI Taxonomy" id="61149"/>
    <lineage>
        <taxon>Eukaryota</taxon>
        <taxon>Viridiplantae</taxon>
        <taxon>Streptophyta</taxon>
        <taxon>Embryophyta</taxon>
        <taxon>Tracheophyta</taxon>
        <taxon>Spermatophyta</taxon>
        <taxon>Magnoliopsida</taxon>
        <taxon>eudicotyledons</taxon>
        <taxon>Gunneridae</taxon>
        <taxon>Pentapetalae</taxon>
        <taxon>rosids</taxon>
        <taxon>fabids</taxon>
        <taxon>Malpighiales</taxon>
        <taxon>Rhizophoraceae</taxon>
        <taxon>Rhizophora</taxon>
    </lineage>
</organism>
<accession>A0A2P2PBP3</accession>